<dbReference type="RefSeq" id="WP_088527245.1">
    <property type="nucleotide sequence ID" value="NZ_NGUO01000008.1"/>
</dbReference>
<keyword evidence="8" id="KW-0653">Protein transport</keyword>
<keyword evidence="6" id="KW-0963">Cytoplasm</keyword>
<feature type="domain" description="Flagellar assembly protein FliH/Type III secretion system HrpE" evidence="11">
    <location>
        <begin position="85"/>
        <end position="207"/>
    </location>
</feature>
<evidence type="ECO:0000313" key="13">
    <source>
        <dbReference type="Proteomes" id="UP000198104"/>
    </source>
</evidence>
<reference evidence="12 13" key="1">
    <citation type="submission" date="2017-05" db="EMBL/GenBank/DDBJ databases">
        <title>Polynucleobacter sp. MWH-K35W1 isolated from the permanently anoxic monimolimnion of a meromictic lake.</title>
        <authorList>
            <person name="Hahn M.W."/>
        </authorList>
    </citation>
    <scope>NUCLEOTIDE SEQUENCE [LARGE SCALE GENOMIC DNA]</scope>
    <source>
        <strain evidence="12 13">MWH-K35W1</strain>
    </source>
</reference>
<keyword evidence="5" id="KW-0813">Transport</keyword>
<name>A0A254PZ60_9BURK</name>
<evidence type="ECO:0000313" key="12">
    <source>
        <dbReference type="EMBL" id="OWS71843.1"/>
    </source>
</evidence>
<dbReference type="GO" id="GO:0009288">
    <property type="term" value="C:bacterial-type flagellum"/>
    <property type="evidence" value="ECO:0007669"/>
    <property type="project" value="InterPro"/>
</dbReference>
<dbReference type="InterPro" id="IPR018035">
    <property type="entry name" value="Flagellar_FliH/T3SS_HrpE"/>
</dbReference>
<comment type="caution">
    <text evidence="12">The sequence shown here is derived from an EMBL/GenBank/DDBJ whole genome shotgun (WGS) entry which is preliminary data.</text>
</comment>
<gene>
    <name evidence="12" type="ORF">CBI30_05165</name>
</gene>
<dbReference type="PANTHER" id="PTHR34982:SF1">
    <property type="entry name" value="FLAGELLAR ASSEMBLY PROTEIN FLIH"/>
    <property type="match status" value="1"/>
</dbReference>
<comment type="function">
    <text evidence="1">Needed for flagellar regrowth and assembly.</text>
</comment>
<dbReference type="PRINTS" id="PR01003">
    <property type="entry name" value="FLGFLIH"/>
</dbReference>
<sequence>MTSMSSGATPKEQQRAAGQSIFADLNPKRTSSSDGQKKPAPDPIFSPEKVKVILEKSYRDGYERGMKEGYANGMDLARQSVTNDKKSLLEMTSHFSGALGLKAEQISEEVLSLSLDIAKAMLRAQLKVKPEAILSLIQEVLSKTPIVAKPLQLFLHPHDATIIRTHMQEDLAQSGWVVFDDIKIERGGCRVETSANTIDASNKNRWQYICHALGTQNDWLESIS</sequence>
<evidence type="ECO:0000256" key="1">
    <source>
        <dbReference type="ARBA" id="ARBA00003041"/>
    </source>
</evidence>
<evidence type="ECO:0000256" key="6">
    <source>
        <dbReference type="ARBA" id="ARBA00022490"/>
    </source>
</evidence>
<dbReference type="InterPro" id="IPR000563">
    <property type="entry name" value="Flag_FliH"/>
</dbReference>
<dbReference type="InterPro" id="IPR051472">
    <property type="entry name" value="T3SS_Stator/FliH"/>
</dbReference>
<keyword evidence="13" id="KW-1185">Reference proteome</keyword>
<accession>A0A254PZ60</accession>
<dbReference type="GO" id="GO:0015031">
    <property type="term" value="P:protein transport"/>
    <property type="evidence" value="ECO:0007669"/>
    <property type="project" value="UniProtKB-KW"/>
</dbReference>
<dbReference type="Proteomes" id="UP000198104">
    <property type="component" value="Unassembled WGS sequence"/>
</dbReference>
<dbReference type="EMBL" id="NGUO01000008">
    <property type="protein sequence ID" value="OWS71843.1"/>
    <property type="molecule type" value="Genomic_DNA"/>
</dbReference>
<evidence type="ECO:0000256" key="4">
    <source>
        <dbReference type="ARBA" id="ARBA00016507"/>
    </source>
</evidence>
<evidence type="ECO:0000256" key="3">
    <source>
        <dbReference type="ARBA" id="ARBA00006602"/>
    </source>
</evidence>
<evidence type="ECO:0000256" key="8">
    <source>
        <dbReference type="ARBA" id="ARBA00022927"/>
    </source>
</evidence>
<comment type="similarity">
    <text evidence="3">Belongs to the FliH family.</text>
</comment>
<evidence type="ECO:0000259" key="11">
    <source>
        <dbReference type="Pfam" id="PF02108"/>
    </source>
</evidence>
<dbReference type="AlphaFoldDB" id="A0A254PZ60"/>
<evidence type="ECO:0000256" key="5">
    <source>
        <dbReference type="ARBA" id="ARBA00022448"/>
    </source>
</evidence>
<dbReference type="GO" id="GO:0044781">
    <property type="term" value="P:bacterial-type flagellum organization"/>
    <property type="evidence" value="ECO:0007669"/>
    <property type="project" value="UniProtKB-KW"/>
</dbReference>
<evidence type="ECO:0000256" key="7">
    <source>
        <dbReference type="ARBA" id="ARBA00022795"/>
    </source>
</evidence>
<feature type="region of interest" description="Disordered" evidence="10">
    <location>
        <begin position="1"/>
        <end position="45"/>
    </location>
</feature>
<dbReference type="GO" id="GO:0005829">
    <property type="term" value="C:cytosol"/>
    <property type="evidence" value="ECO:0007669"/>
    <property type="project" value="TreeGrafter"/>
</dbReference>
<dbReference type="Pfam" id="PF02108">
    <property type="entry name" value="FliH"/>
    <property type="match status" value="1"/>
</dbReference>
<keyword evidence="9" id="KW-1006">Bacterial flagellum protein export</keyword>
<keyword evidence="7" id="KW-1005">Bacterial flagellum biogenesis</keyword>
<evidence type="ECO:0000256" key="10">
    <source>
        <dbReference type="SAM" id="MobiDB-lite"/>
    </source>
</evidence>
<dbReference type="PANTHER" id="PTHR34982">
    <property type="entry name" value="YOP PROTEINS TRANSLOCATION PROTEIN L"/>
    <property type="match status" value="1"/>
</dbReference>
<protein>
    <recommendedName>
        <fullName evidence="4">Flagellar assembly protein FliH</fullName>
    </recommendedName>
</protein>
<dbReference type="GO" id="GO:0003774">
    <property type="term" value="F:cytoskeletal motor activity"/>
    <property type="evidence" value="ECO:0007669"/>
    <property type="project" value="InterPro"/>
</dbReference>
<organism evidence="12 13">
    <name type="scientific">Polynucleobacter aenigmaticus</name>
    <dbReference type="NCBI Taxonomy" id="1743164"/>
    <lineage>
        <taxon>Bacteria</taxon>
        <taxon>Pseudomonadati</taxon>
        <taxon>Pseudomonadota</taxon>
        <taxon>Betaproteobacteria</taxon>
        <taxon>Burkholderiales</taxon>
        <taxon>Burkholderiaceae</taxon>
        <taxon>Polynucleobacter</taxon>
    </lineage>
</organism>
<dbReference type="GO" id="GO:0071973">
    <property type="term" value="P:bacterial-type flagellum-dependent cell motility"/>
    <property type="evidence" value="ECO:0007669"/>
    <property type="project" value="InterPro"/>
</dbReference>
<evidence type="ECO:0000256" key="2">
    <source>
        <dbReference type="ARBA" id="ARBA00004496"/>
    </source>
</evidence>
<dbReference type="OrthoDB" id="5296952at2"/>
<comment type="subcellular location">
    <subcellularLocation>
        <location evidence="2">Cytoplasm</location>
    </subcellularLocation>
</comment>
<evidence type="ECO:0000256" key="9">
    <source>
        <dbReference type="ARBA" id="ARBA00023225"/>
    </source>
</evidence>
<proteinExistence type="inferred from homology"/>